<dbReference type="Pfam" id="PF24624">
    <property type="entry name" value="Int_N"/>
    <property type="match status" value="1"/>
</dbReference>
<evidence type="ECO:0000259" key="3">
    <source>
        <dbReference type="PROSITE" id="PS51898"/>
    </source>
</evidence>
<comment type="caution">
    <text evidence="4">The sequence shown here is derived from an EMBL/GenBank/DDBJ whole genome shotgun (WGS) entry which is preliminary data.</text>
</comment>
<sequence length="340" mass="38763">MSVRNLKDGSKKPWLCECYPQGRNGKRVRKRFATKGEANAYENFVMREVDDKPWLGDKPDHRRLSELIELWYQLHGKNLRSGSHSKARMLHIAETLNNPIASLLSANDLAHYRANRVSKGRGRKNNDLAISSQNGDMALLKLMFNRLIAIKEWKLPNPVIGIRPIKKSESELTFLRDEQIMRLFDVLKQSWIHDELRLIYKICLATGARINEAVLLRGEHVFGCKITFVNTKGKRNRSIPISEELYKELNPQGSGRLFTCGYGVAHKWIDRALPELPKGQATHVLRHTFATAFMRNGGNILDLKEALGHVNIDQTMVYAHFSPNHLSSVVRLNPISGLNV</sequence>
<evidence type="ECO:0000313" key="4">
    <source>
        <dbReference type="EMBL" id="CAH8233650.1"/>
    </source>
</evidence>
<dbReference type="RefSeq" id="WP_168522636.1">
    <property type="nucleotide sequence ID" value="NZ_CALYLA010000019.1"/>
</dbReference>
<evidence type="ECO:0000313" key="5">
    <source>
        <dbReference type="Proteomes" id="UP001152658"/>
    </source>
</evidence>
<dbReference type="EMBL" id="CALYLK010000136">
    <property type="protein sequence ID" value="CAH8233650.1"/>
    <property type="molecule type" value="Genomic_DNA"/>
</dbReference>
<organism evidence="4 5">
    <name type="scientific">Vibrio aestuarianus</name>
    <dbReference type="NCBI Taxonomy" id="28171"/>
    <lineage>
        <taxon>Bacteria</taxon>
        <taxon>Pseudomonadati</taxon>
        <taxon>Pseudomonadota</taxon>
        <taxon>Gammaproteobacteria</taxon>
        <taxon>Vibrionales</taxon>
        <taxon>Vibrionaceae</taxon>
        <taxon>Vibrio</taxon>
    </lineage>
</organism>
<evidence type="ECO:0000256" key="2">
    <source>
        <dbReference type="ARBA" id="ARBA00023172"/>
    </source>
</evidence>
<dbReference type="InterPro" id="IPR050090">
    <property type="entry name" value="Tyrosine_recombinase_XerCD"/>
</dbReference>
<accession>A0ABN8TU58</accession>
<dbReference type="InterPro" id="IPR011010">
    <property type="entry name" value="DNA_brk_join_enz"/>
</dbReference>
<dbReference type="Gene3D" id="1.10.443.10">
    <property type="entry name" value="Intergrase catalytic core"/>
    <property type="match status" value="1"/>
</dbReference>
<keyword evidence="2" id="KW-0233">DNA recombination</keyword>
<dbReference type="SUPFAM" id="SSF56349">
    <property type="entry name" value="DNA breaking-rejoining enzymes"/>
    <property type="match status" value="1"/>
</dbReference>
<protein>
    <submittedName>
        <fullName evidence="4">Integrase</fullName>
    </submittedName>
</protein>
<dbReference type="InterPro" id="IPR057084">
    <property type="entry name" value="Int_N"/>
</dbReference>
<reference evidence="4" key="1">
    <citation type="submission" date="2022-06" db="EMBL/GenBank/DDBJ databases">
        <authorList>
            <person name="Goudenege D."/>
            <person name="Le Roux F."/>
        </authorList>
    </citation>
    <scope>NUCLEOTIDE SEQUENCE</scope>
    <source>
        <strain evidence="4">12-063</strain>
    </source>
</reference>
<name>A0ABN8TU58_9VIBR</name>
<proteinExistence type="predicted"/>
<feature type="domain" description="Tyr recombinase" evidence="3">
    <location>
        <begin position="170"/>
        <end position="331"/>
    </location>
</feature>
<dbReference type="PROSITE" id="PS51898">
    <property type="entry name" value="TYR_RECOMBINASE"/>
    <property type="match status" value="1"/>
</dbReference>
<keyword evidence="5" id="KW-1185">Reference proteome</keyword>
<dbReference type="InterPro" id="IPR013762">
    <property type="entry name" value="Integrase-like_cat_sf"/>
</dbReference>
<dbReference type="Pfam" id="PF00589">
    <property type="entry name" value="Phage_integrase"/>
    <property type="match status" value="1"/>
</dbReference>
<dbReference type="InterPro" id="IPR002104">
    <property type="entry name" value="Integrase_catalytic"/>
</dbReference>
<dbReference type="CDD" id="cd00796">
    <property type="entry name" value="INT_Rci_Hp1_C"/>
    <property type="match status" value="1"/>
</dbReference>
<evidence type="ECO:0000256" key="1">
    <source>
        <dbReference type="ARBA" id="ARBA00022908"/>
    </source>
</evidence>
<dbReference type="PANTHER" id="PTHR30349:SF93">
    <property type="entry name" value="FELS-2 PROPHAGE PROTEIN"/>
    <property type="match status" value="1"/>
</dbReference>
<gene>
    <name evidence="4" type="ORF">VAE063_950179</name>
</gene>
<dbReference type="Proteomes" id="UP001152658">
    <property type="component" value="Unassembled WGS sequence"/>
</dbReference>
<keyword evidence="1" id="KW-0229">DNA integration</keyword>
<dbReference type="PANTHER" id="PTHR30349">
    <property type="entry name" value="PHAGE INTEGRASE-RELATED"/>
    <property type="match status" value="1"/>
</dbReference>